<dbReference type="InterPro" id="IPR015525">
    <property type="entry name" value="BRCA2"/>
</dbReference>
<organism evidence="3 4">
    <name type="scientific">Staurois parvus</name>
    <dbReference type="NCBI Taxonomy" id="386267"/>
    <lineage>
        <taxon>Eukaryota</taxon>
        <taxon>Metazoa</taxon>
        <taxon>Chordata</taxon>
        <taxon>Craniata</taxon>
        <taxon>Vertebrata</taxon>
        <taxon>Euteleostomi</taxon>
        <taxon>Amphibia</taxon>
        <taxon>Batrachia</taxon>
        <taxon>Anura</taxon>
        <taxon>Neobatrachia</taxon>
        <taxon>Ranoidea</taxon>
        <taxon>Ranidae</taxon>
        <taxon>Staurois</taxon>
    </lineage>
</organism>
<dbReference type="PANTHER" id="PTHR11289">
    <property type="entry name" value="BREAST CANCER TYPE 2 SUSCEPTIBILITY PROTEIN BRCA2"/>
    <property type="match status" value="1"/>
</dbReference>
<evidence type="ECO:0000259" key="2">
    <source>
        <dbReference type="Pfam" id="PF09169"/>
    </source>
</evidence>
<feature type="domain" description="Breast cancer type 2 susceptibility protein helical" evidence="2">
    <location>
        <begin position="141"/>
        <end position="275"/>
    </location>
</feature>
<comment type="caution">
    <text evidence="3">The sequence shown here is derived from an EMBL/GenBank/DDBJ whole genome shotgun (WGS) entry which is preliminary data.</text>
</comment>
<accession>A0ABN9CDJ5</accession>
<proteinExistence type="predicted"/>
<feature type="compositionally biased region" description="Basic and acidic residues" evidence="1">
    <location>
        <begin position="115"/>
        <end position="127"/>
    </location>
</feature>
<evidence type="ECO:0000313" key="4">
    <source>
        <dbReference type="Proteomes" id="UP001162483"/>
    </source>
</evidence>
<dbReference type="EMBL" id="CATNWA010008984">
    <property type="protein sequence ID" value="CAI9557237.1"/>
    <property type="molecule type" value="Genomic_DNA"/>
</dbReference>
<dbReference type="Pfam" id="PF09169">
    <property type="entry name" value="BRCA-2_helical"/>
    <property type="match status" value="1"/>
</dbReference>
<protein>
    <recommendedName>
        <fullName evidence="2">Breast cancer type 2 susceptibility protein helical domain-containing protein</fullName>
    </recommendedName>
</protein>
<feature type="region of interest" description="Disordered" evidence="1">
    <location>
        <begin position="106"/>
        <end position="127"/>
    </location>
</feature>
<dbReference type="InterPro" id="IPR015252">
    <property type="entry name" value="BRCA2_hlx"/>
</dbReference>
<dbReference type="PANTHER" id="PTHR11289:SF0">
    <property type="entry name" value="BREAST CANCER TYPE 2 SUSCEPTIBILITY PROTEIN"/>
    <property type="match status" value="1"/>
</dbReference>
<gene>
    <name evidence="3" type="ORF">SPARVUS_LOCUS4670654</name>
</gene>
<reference evidence="3" key="1">
    <citation type="submission" date="2023-05" db="EMBL/GenBank/DDBJ databases">
        <authorList>
            <person name="Stuckert A."/>
        </authorList>
    </citation>
    <scope>NUCLEOTIDE SEQUENCE</scope>
</reference>
<keyword evidence="4" id="KW-1185">Reference proteome</keyword>
<feature type="non-terminal residue" evidence="3">
    <location>
        <position position="275"/>
    </location>
</feature>
<evidence type="ECO:0000256" key="1">
    <source>
        <dbReference type="SAM" id="MobiDB-lite"/>
    </source>
</evidence>
<dbReference type="Proteomes" id="UP001162483">
    <property type="component" value="Unassembled WGS sequence"/>
</dbReference>
<name>A0ABN9CDJ5_9NEOB</name>
<sequence length="275" mass="30603">MTLKPLTSSPHSDFKDRRKCIYNVSLKASFCDPMSFSAGKQEARLSRLTTQSNFYHRSAAAFQQSSSGNFANASDDESQLNDMLSYRPATGTLVSCFKKAVHMSSEEQASDQTDLEPHNSEGKLESEKCTEFDSDVSQLVANLHCARDMQEMRIRKKQRQRIKPHPGSLYLLKASSADRIPLVSAVQGKLPTVYTKAQLYRFGILKKHIGINSETAKMFDFHCLDYFTKSCLSSGGVQIADGAWLVPSDKLTAGKEEFYRALCDTTGVDPKLISS</sequence>
<dbReference type="SUPFAM" id="SSF81872">
    <property type="entry name" value="BRCA2 helical domain"/>
    <property type="match status" value="1"/>
</dbReference>
<dbReference type="InterPro" id="IPR036315">
    <property type="entry name" value="BRCA2_hlx_sf"/>
</dbReference>
<evidence type="ECO:0000313" key="3">
    <source>
        <dbReference type="EMBL" id="CAI9557237.1"/>
    </source>
</evidence>